<name>A0ABQ9HXQ1_9NEOP</name>
<sequence>MSIGPAYRYPDISLACHFSKDLLELRYSCRALSYRRKKSHFALFAKGRSQSEIAAYSANSKRTCQQNGGTSQQQVATPFTNQHLVTHLPASISANRAHFAARGTQSDTRPVPRASHNQSENEYSHLKGVTMAFHTAENLNRREADIKTARQLSVLHTEATRHACDERTWVTRIAKPRFLDSDMQHMSRAIPHDEKSRTKGGRGGVVIRILVSHQDEPRSISGGPPLDFRMWESGWTMQLLSGFSRGSPVSPCPYVPALIYTQLASHALALNTSVLRATALCGPRRAITPRNDVTRYREASRQQIVRDAALAVSFAVPRFSGIRRGSQEFWTTAFEPWQRRPFLLLSCDRGGVVVRRLAFHLGEPGSIPGFVTPGFSHVGSAPDDAAGRQVFSGASRFPLFFHPGAAPSPRFTIIGSQDLAAQLSLLIHFYPIKYVQRETIGPRRLSGFSLLTSHQGESSSIPGRVTPRFSKVGIVRDDTTGRWVFSGISRFHPPFIPAQFHSSITHICSQDLAVKSRPNRFTQSLASNFPNIFSTAPSDEGSALTPRHGTVPASQYGSEELQLSCQYG</sequence>
<accession>A0ABQ9HXQ1</accession>
<dbReference type="EMBL" id="JARBHB010000003">
    <property type="protein sequence ID" value="KAJ8888578.1"/>
    <property type="molecule type" value="Genomic_DNA"/>
</dbReference>
<protein>
    <submittedName>
        <fullName evidence="2">Uncharacterized protein</fullName>
    </submittedName>
</protein>
<reference evidence="2 3" key="1">
    <citation type="submission" date="2023-02" db="EMBL/GenBank/DDBJ databases">
        <title>LHISI_Scaffold_Assembly.</title>
        <authorList>
            <person name="Stuart O.P."/>
            <person name="Cleave R."/>
            <person name="Magrath M.J.L."/>
            <person name="Mikheyev A.S."/>
        </authorList>
    </citation>
    <scope>NUCLEOTIDE SEQUENCE [LARGE SCALE GENOMIC DNA]</scope>
    <source>
        <strain evidence="2">Daus_M_001</strain>
        <tissue evidence="2">Leg muscle</tissue>
    </source>
</reference>
<comment type="caution">
    <text evidence="2">The sequence shown here is derived from an EMBL/GenBank/DDBJ whole genome shotgun (WGS) entry which is preliminary data.</text>
</comment>
<dbReference type="Proteomes" id="UP001159363">
    <property type="component" value="Chromosome 3"/>
</dbReference>
<evidence type="ECO:0000313" key="3">
    <source>
        <dbReference type="Proteomes" id="UP001159363"/>
    </source>
</evidence>
<gene>
    <name evidence="2" type="ORF">PR048_008070</name>
</gene>
<proteinExistence type="predicted"/>
<feature type="region of interest" description="Disordered" evidence="1">
    <location>
        <begin position="100"/>
        <end position="119"/>
    </location>
</feature>
<organism evidence="2 3">
    <name type="scientific">Dryococelus australis</name>
    <dbReference type="NCBI Taxonomy" id="614101"/>
    <lineage>
        <taxon>Eukaryota</taxon>
        <taxon>Metazoa</taxon>
        <taxon>Ecdysozoa</taxon>
        <taxon>Arthropoda</taxon>
        <taxon>Hexapoda</taxon>
        <taxon>Insecta</taxon>
        <taxon>Pterygota</taxon>
        <taxon>Neoptera</taxon>
        <taxon>Polyneoptera</taxon>
        <taxon>Phasmatodea</taxon>
        <taxon>Verophasmatodea</taxon>
        <taxon>Anareolatae</taxon>
        <taxon>Phasmatidae</taxon>
        <taxon>Eurycanthinae</taxon>
        <taxon>Dryococelus</taxon>
    </lineage>
</organism>
<evidence type="ECO:0000313" key="2">
    <source>
        <dbReference type="EMBL" id="KAJ8888578.1"/>
    </source>
</evidence>
<keyword evidence="3" id="KW-1185">Reference proteome</keyword>
<evidence type="ECO:0000256" key="1">
    <source>
        <dbReference type="SAM" id="MobiDB-lite"/>
    </source>
</evidence>